<gene>
    <name evidence="1" type="primary">vapB</name>
    <name evidence="1" type="ORF">ACCAA_1110006</name>
</gene>
<dbReference type="AlphaFoldDB" id="A0A1A8XG72"/>
<keyword evidence="2" id="KW-1185">Reference proteome</keyword>
<proteinExistence type="predicted"/>
<sequence>MRTTVALDDDLLAKAQALTGVSEKTALLREALRALIQRESAKRLALLGGSEPQLEYVPRHQTEPA</sequence>
<dbReference type="RefSeq" id="WP_186405606.1">
    <property type="nucleotide sequence ID" value="NZ_FLQX01000015.1"/>
</dbReference>
<dbReference type="EMBL" id="FLQX01000015">
    <property type="protein sequence ID" value="SBT03711.1"/>
    <property type="molecule type" value="Genomic_DNA"/>
</dbReference>
<dbReference type="InterPro" id="IPR019239">
    <property type="entry name" value="VapB_antitoxin"/>
</dbReference>
<dbReference type="STRING" id="1860102.ACCAA_1110006"/>
<evidence type="ECO:0000313" key="1">
    <source>
        <dbReference type="EMBL" id="SBT03711.1"/>
    </source>
</evidence>
<reference evidence="1 2" key="1">
    <citation type="submission" date="2016-06" db="EMBL/GenBank/DDBJ databases">
        <authorList>
            <person name="Kjaerup R.B."/>
            <person name="Dalgaard T.S."/>
            <person name="Juul-Madsen H.R."/>
        </authorList>
    </citation>
    <scope>NUCLEOTIDE SEQUENCE [LARGE SCALE GENOMIC DNA]</scope>
    <source>
        <strain evidence="1">3</strain>
    </source>
</reference>
<dbReference type="Proteomes" id="UP000199169">
    <property type="component" value="Unassembled WGS sequence"/>
</dbReference>
<organism evidence="1 2">
    <name type="scientific">Candidatus Accumulibacter aalborgensis</name>
    <dbReference type="NCBI Taxonomy" id="1860102"/>
    <lineage>
        <taxon>Bacteria</taxon>
        <taxon>Pseudomonadati</taxon>
        <taxon>Pseudomonadota</taxon>
        <taxon>Betaproteobacteria</taxon>
        <taxon>Candidatus Accumulibacter</taxon>
    </lineage>
</organism>
<accession>A0A1A8XG72</accession>
<name>A0A1A8XG72_9PROT</name>
<evidence type="ECO:0000313" key="2">
    <source>
        <dbReference type="Proteomes" id="UP000199169"/>
    </source>
</evidence>
<protein>
    <submittedName>
        <fullName evidence="1">Antitoxin VapB32</fullName>
    </submittedName>
</protein>
<dbReference type="Pfam" id="PF09957">
    <property type="entry name" value="VapB_antitoxin"/>
    <property type="match status" value="1"/>
</dbReference>